<organism evidence="2 3">
    <name type="scientific">Kribbella alba</name>
    <dbReference type="NCBI Taxonomy" id="190197"/>
    <lineage>
        <taxon>Bacteria</taxon>
        <taxon>Bacillati</taxon>
        <taxon>Actinomycetota</taxon>
        <taxon>Actinomycetes</taxon>
        <taxon>Propionibacteriales</taxon>
        <taxon>Kribbellaceae</taxon>
        <taxon>Kribbella</taxon>
    </lineage>
</organism>
<sequence>MGGVFGVLASEVLRVLPCGCSDARAGTAEGVTTPSQWYPKLKLTPNRRSAPRRPKRPARCLRPKG</sequence>
<protein>
    <recommendedName>
        <fullName evidence="4">Secreted protein</fullName>
    </recommendedName>
</protein>
<evidence type="ECO:0000256" key="1">
    <source>
        <dbReference type="SAM" id="MobiDB-lite"/>
    </source>
</evidence>
<feature type="region of interest" description="Disordered" evidence="1">
    <location>
        <begin position="37"/>
        <end position="65"/>
    </location>
</feature>
<accession>A0ABN2FTH6</accession>
<dbReference type="Proteomes" id="UP001501319">
    <property type="component" value="Unassembled WGS sequence"/>
</dbReference>
<dbReference type="EMBL" id="BAAANE010000013">
    <property type="protein sequence ID" value="GAA1659216.1"/>
    <property type="molecule type" value="Genomic_DNA"/>
</dbReference>
<reference evidence="2 3" key="1">
    <citation type="journal article" date="2019" name="Int. J. Syst. Evol. Microbiol.">
        <title>The Global Catalogue of Microorganisms (GCM) 10K type strain sequencing project: providing services to taxonomists for standard genome sequencing and annotation.</title>
        <authorList>
            <consortium name="The Broad Institute Genomics Platform"/>
            <consortium name="The Broad Institute Genome Sequencing Center for Infectious Disease"/>
            <person name="Wu L."/>
            <person name="Ma J."/>
        </authorList>
    </citation>
    <scope>NUCLEOTIDE SEQUENCE [LARGE SCALE GENOMIC DNA]</scope>
    <source>
        <strain evidence="2 3">JCM 14306</strain>
    </source>
</reference>
<evidence type="ECO:0000313" key="2">
    <source>
        <dbReference type="EMBL" id="GAA1659216.1"/>
    </source>
</evidence>
<comment type="caution">
    <text evidence="2">The sequence shown here is derived from an EMBL/GenBank/DDBJ whole genome shotgun (WGS) entry which is preliminary data.</text>
</comment>
<feature type="compositionally biased region" description="Basic residues" evidence="1">
    <location>
        <begin position="49"/>
        <end position="65"/>
    </location>
</feature>
<keyword evidence="3" id="KW-1185">Reference proteome</keyword>
<gene>
    <name evidence="2" type="ORF">GCM10009744_60710</name>
</gene>
<evidence type="ECO:0000313" key="3">
    <source>
        <dbReference type="Proteomes" id="UP001501319"/>
    </source>
</evidence>
<name>A0ABN2FTH6_9ACTN</name>
<evidence type="ECO:0008006" key="4">
    <source>
        <dbReference type="Google" id="ProtNLM"/>
    </source>
</evidence>
<proteinExistence type="predicted"/>